<gene>
    <name evidence="1" type="ORF">JOF29_004410</name>
</gene>
<dbReference type="Gene3D" id="1.25.40.10">
    <property type="entry name" value="Tetratricopeptide repeat domain"/>
    <property type="match status" value="1"/>
</dbReference>
<organism evidence="1 2">
    <name type="scientific">Kribbella aluminosa</name>
    <dbReference type="NCBI Taxonomy" id="416017"/>
    <lineage>
        <taxon>Bacteria</taxon>
        <taxon>Bacillati</taxon>
        <taxon>Actinomycetota</taxon>
        <taxon>Actinomycetes</taxon>
        <taxon>Propionibacteriales</taxon>
        <taxon>Kribbellaceae</taxon>
        <taxon>Kribbella</taxon>
    </lineage>
</organism>
<dbReference type="SUPFAM" id="SSF48452">
    <property type="entry name" value="TPR-like"/>
    <property type="match status" value="1"/>
</dbReference>
<evidence type="ECO:0000313" key="2">
    <source>
        <dbReference type="Proteomes" id="UP000755585"/>
    </source>
</evidence>
<reference evidence="1 2" key="1">
    <citation type="submission" date="2021-03" db="EMBL/GenBank/DDBJ databases">
        <title>Sequencing the genomes of 1000 actinobacteria strains.</title>
        <authorList>
            <person name="Klenk H.-P."/>
        </authorList>
    </citation>
    <scope>NUCLEOTIDE SEQUENCE [LARGE SCALE GENOMIC DNA]</scope>
    <source>
        <strain evidence="1 2">DSM 18824</strain>
    </source>
</reference>
<dbReference type="InterPro" id="IPR011990">
    <property type="entry name" value="TPR-like_helical_dom_sf"/>
</dbReference>
<proteinExistence type="predicted"/>
<dbReference type="EMBL" id="JAGINT010000002">
    <property type="protein sequence ID" value="MBP2353300.1"/>
    <property type="molecule type" value="Genomic_DNA"/>
</dbReference>
<protein>
    <submittedName>
        <fullName evidence="1">Tetratricopeptide (TPR) repeat protein</fullName>
    </submittedName>
</protein>
<keyword evidence="2" id="KW-1185">Reference proteome</keyword>
<accession>A0ABS4UNU3</accession>
<dbReference type="RefSeq" id="WP_209696282.1">
    <property type="nucleotide sequence ID" value="NZ_BAAAVU010000001.1"/>
</dbReference>
<name>A0ABS4UNU3_9ACTN</name>
<evidence type="ECO:0000313" key="1">
    <source>
        <dbReference type="EMBL" id="MBP2353300.1"/>
    </source>
</evidence>
<sequence>MGETANVHPLAVLRAELGVSTTQYLRMVDERHQALGFGAMAIRREKVTRWEKGIHAPDQAAQLAMADLHGVPADAVRQLGWPGWVQQAFHADAAVLGAPWTPAGTVVSTAASAQGGPMDRRGFLIATGATLTSLGTDWAGAVTGLPTAAAGAGRKRLTPLLIPRLEQRLDDLRHLDDVLGGGELRSLAVAEFNLLSQLADETVYDSATGQRLFSALAEAARICGWLHFDAGRQAAAQSFYISALRASATAGDRAAGANVLAFMAIQTYSVGNPTDALGLVRTAQTQARRRATPRVLSMLHLRAGRALSKVGDRKGSALELSAARDAYAAGPSDDDPPWSYWISEGEIEMVSASAALELGDPQQALTHFAAARQGTYSTEGYARDNALYLVRAADAHLRLGDVDSACAVAEEALDQSDSVGSARPASALSDFRAQLKPHREVRSAREFLARSA</sequence>
<dbReference type="Proteomes" id="UP000755585">
    <property type="component" value="Unassembled WGS sequence"/>
</dbReference>
<comment type="caution">
    <text evidence="1">The sequence shown here is derived from an EMBL/GenBank/DDBJ whole genome shotgun (WGS) entry which is preliminary data.</text>
</comment>